<evidence type="ECO:0000313" key="3">
    <source>
        <dbReference type="Proteomes" id="UP000265515"/>
    </source>
</evidence>
<feature type="region of interest" description="Disordered" evidence="1">
    <location>
        <begin position="123"/>
        <end position="142"/>
    </location>
</feature>
<keyword evidence="3" id="KW-1185">Reference proteome</keyword>
<sequence>MTKEVTLHAAMLMSEIKDDSLNQWKTSTMPSLVAGTKDVKGKKKVEYAPDVDTSSDYSDEGSETSVMQDLSEKTRQLCIAEKRNREDDVVFEDSPPMELPPKRTPPKGGIKLTEMNVERLTRSKARKKGGCTPILAKKRTPI</sequence>
<organism evidence="2 3">
    <name type="scientific">Chara braunii</name>
    <name type="common">Braun's stonewort</name>
    <dbReference type="NCBI Taxonomy" id="69332"/>
    <lineage>
        <taxon>Eukaryota</taxon>
        <taxon>Viridiplantae</taxon>
        <taxon>Streptophyta</taxon>
        <taxon>Charophyceae</taxon>
        <taxon>Charales</taxon>
        <taxon>Characeae</taxon>
        <taxon>Chara</taxon>
    </lineage>
</organism>
<comment type="caution">
    <text evidence="2">The sequence shown here is derived from an EMBL/GenBank/DDBJ whole genome shotgun (WGS) entry which is preliminary data.</text>
</comment>
<accession>A0A388LZP7</accession>
<evidence type="ECO:0000313" key="2">
    <source>
        <dbReference type="EMBL" id="GBG87800.1"/>
    </source>
</evidence>
<dbReference type="AlphaFoldDB" id="A0A388LZP7"/>
<evidence type="ECO:0000256" key="1">
    <source>
        <dbReference type="SAM" id="MobiDB-lite"/>
    </source>
</evidence>
<proteinExistence type="predicted"/>
<gene>
    <name evidence="2" type="ORF">CBR_g45956</name>
</gene>
<dbReference type="Proteomes" id="UP000265515">
    <property type="component" value="Unassembled WGS sequence"/>
</dbReference>
<reference evidence="2 3" key="1">
    <citation type="journal article" date="2018" name="Cell">
        <title>The Chara Genome: Secondary Complexity and Implications for Plant Terrestrialization.</title>
        <authorList>
            <person name="Nishiyama T."/>
            <person name="Sakayama H."/>
            <person name="Vries J.D."/>
            <person name="Buschmann H."/>
            <person name="Saint-Marcoux D."/>
            <person name="Ullrich K.K."/>
            <person name="Haas F.B."/>
            <person name="Vanderstraeten L."/>
            <person name="Becker D."/>
            <person name="Lang D."/>
            <person name="Vosolsobe S."/>
            <person name="Rombauts S."/>
            <person name="Wilhelmsson P.K.I."/>
            <person name="Janitza P."/>
            <person name="Kern R."/>
            <person name="Heyl A."/>
            <person name="Rumpler F."/>
            <person name="Villalobos L.I.A.C."/>
            <person name="Clay J.M."/>
            <person name="Skokan R."/>
            <person name="Toyoda A."/>
            <person name="Suzuki Y."/>
            <person name="Kagoshima H."/>
            <person name="Schijlen E."/>
            <person name="Tajeshwar N."/>
            <person name="Catarino B."/>
            <person name="Hetherington A.J."/>
            <person name="Saltykova A."/>
            <person name="Bonnot C."/>
            <person name="Breuninger H."/>
            <person name="Symeonidi A."/>
            <person name="Radhakrishnan G.V."/>
            <person name="Van Nieuwerburgh F."/>
            <person name="Deforce D."/>
            <person name="Chang C."/>
            <person name="Karol K.G."/>
            <person name="Hedrich R."/>
            <person name="Ulvskov P."/>
            <person name="Glockner G."/>
            <person name="Delwiche C.F."/>
            <person name="Petrasek J."/>
            <person name="Van de Peer Y."/>
            <person name="Friml J."/>
            <person name="Beilby M."/>
            <person name="Dolan L."/>
            <person name="Kohara Y."/>
            <person name="Sugano S."/>
            <person name="Fujiyama A."/>
            <person name="Delaux P.-M."/>
            <person name="Quint M."/>
            <person name="TheiBen G."/>
            <person name="Hagemann M."/>
            <person name="Harholt J."/>
            <person name="Dunand C."/>
            <person name="Zachgo S."/>
            <person name="Langdale J."/>
            <person name="Maumus F."/>
            <person name="Straeten D.V.D."/>
            <person name="Gould S.B."/>
            <person name="Rensing S.A."/>
        </authorList>
    </citation>
    <scope>NUCLEOTIDE SEQUENCE [LARGE SCALE GENOMIC DNA]</scope>
    <source>
        <strain evidence="2 3">S276</strain>
    </source>
</reference>
<feature type="region of interest" description="Disordered" evidence="1">
    <location>
        <begin position="86"/>
        <end position="110"/>
    </location>
</feature>
<name>A0A388LZP7_CHABU</name>
<dbReference type="Gramene" id="GBG87800">
    <property type="protein sequence ID" value="GBG87800"/>
    <property type="gene ID" value="CBR_g45956"/>
</dbReference>
<dbReference type="EMBL" id="BFEA01000633">
    <property type="protein sequence ID" value="GBG87800.1"/>
    <property type="molecule type" value="Genomic_DNA"/>
</dbReference>
<feature type="region of interest" description="Disordered" evidence="1">
    <location>
        <begin position="50"/>
        <end position="70"/>
    </location>
</feature>
<protein>
    <submittedName>
        <fullName evidence="2">Uncharacterized protein</fullName>
    </submittedName>
</protein>